<evidence type="ECO:0000256" key="1">
    <source>
        <dbReference type="ARBA" id="ARBA00022729"/>
    </source>
</evidence>
<dbReference type="SUPFAM" id="SSF69318">
    <property type="entry name" value="Integrin alpha N-terminal domain"/>
    <property type="match status" value="1"/>
</dbReference>
<feature type="signal peptide" evidence="2">
    <location>
        <begin position="1"/>
        <end position="37"/>
    </location>
</feature>
<accession>A0A845UZ34</accession>
<dbReference type="InterPro" id="IPR028994">
    <property type="entry name" value="Integrin_alpha_N"/>
</dbReference>
<feature type="chain" id="PRO_5032724132" evidence="2">
    <location>
        <begin position="38"/>
        <end position="585"/>
    </location>
</feature>
<evidence type="ECO:0000313" key="4">
    <source>
        <dbReference type="EMBL" id="NDY95754.1"/>
    </source>
</evidence>
<dbReference type="Pfam" id="PF13517">
    <property type="entry name" value="FG-GAP_3"/>
    <property type="match status" value="4"/>
</dbReference>
<dbReference type="PANTHER" id="PTHR16026:SF0">
    <property type="entry name" value="CARTILAGE ACIDIC PROTEIN 1"/>
    <property type="match status" value="1"/>
</dbReference>
<dbReference type="InterPro" id="IPR011519">
    <property type="entry name" value="UnbV_ASPIC"/>
</dbReference>
<dbReference type="InterPro" id="IPR013517">
    <property type="entry name" value="FG-GAP"/>
</dbReference>
<feature type="domain" description="ASPIC/UnbV" evidence="3">
    <location>
        <begin position="518"/>
        <end position="570"/>
    </location>
</feature>
<dbReference type="Gene3D" id="2.130.10.130">
    <property type="entry name" value="Integrin alpha, N-terminal"/>
    <property type="match status" value="2"/>
</dbReference>
<dbReference type="Proteomes" id="UP000484885">
    <property type="component" value="Unassembled WGS sequence"/>
</dbReference>
<dbReference type="PANTHER" id="PTHR16026">
    <property type="entry name" value="CARTILAGE ACIDIC PROTEIN 1"/>
    <property type="match status" value="1"/>
</dbReference>
<keyword evidence="5" id="KW-1185">Reference proteome</keyword>
<gene>
    <name evidence="4" type="ORF">G3I74_08445</name>
</gene>
<evidence type="ECO:0000313" key="5">
    <source>
        <dbReference type="Proteomes" id="UP000484885"/>
    </source>
</evidence>
<organism evidence="4 5">
    <name type="scientific">Wenzhouxiangella limi</name>
    <dbReference type="NCBI Taxonomy" id="2707351"/>
    <lineage>
        <taxon>Bacteria</taxon>
        <taxon>Pseudomonadati</taxon>
        <taxon>Pseudomonadota</taxon>
        <taxon>Gammaproteobacteria</taxon>
        <taxon>Chromatiales</taxon>
        <taxon>Wenzhouxiangellaceae</taxon>
        <taxon>Wenzhouxiangella</taxon>
    </lineage>
</organism>
<evidence type="ECO:0000259" key="3">
    <source>
        <dbReference type="Pfam" id="PF07593"/>
    </source>
</evidence>
<dbReference type="RefSeq" id="WP_164211137.1">
    <property type="nucleotide sequence ID" value="NZ_JAAGSC010000040.1"/>
</dbReference>
<comment type="caution">
    <text evidence="4">The sequence shown here is derived from an EMBL/GenBank/DDBJ whole genome shotgun (WGS) entry which is preliminary data.</text>
</comment>
<reference evidence="4 5" key="1">
    <citation type="submission" date="2020-02" db="EMBL/GenBank/DDBJ databases">
        <authorList>
            <person name="Zhang X.-Y."/>
        </authorList>
    </citation>
    <scope>NUCLEOTIDE SEQUENCE [LARGE SCALE GENOMIC DNA]</scope>
    <source>
        <strain evidence="4 5">C33</strain>
    </source>
</reference>
<evidence type="ECO:0000256" key="2">
    <source>
        <dbReference type="SAM" id="SignalP"/>
    </source>
</evidence>
<dbReference type="InterPro" id="IPR027039">
    <property type="entry name" value="Crtac1"/>
</dbReference>
<name>A0A845UZ34_9GAMM</name>
<sequence>MKTCSGMEETRKSPTRRRLGWLALGALLSAAASVVSADSDWFADVTAEAGVDFRYDNGMSGQYYFPEIMGGGAALLDYNGDGLLDLYLVQGGTLGPDIDPSERPPGDRLYRNDSFQDDNGDWKIRFTDVTEQSGIEARGYGMGVAVGDIDGDGLQDLYVLNFGPNQLWRNNGDGTFTDITERAGVGDPRWSVSASFADLNGDGLLDLFVANYVDFSFQGHRVCRSATTSQQDYCSPSAYEGVRDTLFINQGEGRFADRTEAAGIAGTTRHGLGVVAADFNGSGRIDIFVANDGTANSLWVNQGDGTFIDDGFMAGTAVNADGSMEAGMGVDAGDYDRSGAEDLFITHMRRETNTLYRNDGQGWFTDVTATSGLGAPSLPATGFGTAWLDIDNDGWLDLFAVNGAVVIEEDLVAAGDPFPYHQPDQLFLNRGDGRFVEATDRAGAALEVSHVGRGLAVGDIDNNGRTDLVIVNINGPARVLINRTPEEHHWLGLALNDERGRVLTQAVAWLREDNGPDRRRRARADGSYASANDPRVIFGLAGNPASRTVEVHWPDGQREWFSDLAVDQYHALSRGSGRGQPEGDL</sequence>
<dbReference type="Pfam" id="PF07593">
    <property type="entry name" value="UnbV_ASPIC"/>
    <property type="match status" value="1"/>
</dbReference>
<proteinExistence type="predicted"/>
<dbReference type="EMBL" id="JAAGSC010000040">
    <property type="protein sequence ID" value="NDY95754.1"/>
    <property type="molecule type" value="Genomic_DNA"/>
</dbReference>
<keyword evidence="1 2" id="KW-0732">Signal</keyword>
<dbReference type="AlphaFoldDB" id="A0A845UZ34"/>
<protein>
    <submittedName>
        <fullName evidence="4">CRTAC1 family protein</fullName>
    </submittedName>
</protein>